<protein>
    <submittedName>
        <fullName evidence="2">Uncharacterized protein</fullName>
    </submittedName>
</protein>
<dbReference type="KEGG" id="csr:Cspa_c34230"/>
<dbReference type="HOGENOM" id="CLU_3006294_0_0_9"/>
<keyword evidence="3" id="KW-1185">Reference proteome</keyword>
<dbReference type="EMBL" id="CP004121">
    <property type="protein sequence ID" value="AGF57184.1"/>
    <property type="molecule type" value="Genomic_DNA"/>
</dbReference>
<feature type="transmembrane region" description="Helical" evidence="1">
    <location>
        <begin position="28"/>
        <end position="50"/>
    </location>
</feature>
<organism evidence="2 3">
    <name type="scientific">Clostridium saccharoperbutylacetonicum N1-4(HMT)</name>
    <dbReference type="NCBI Taxonomy" id="931276"/>
    <lineage>
        <taxon>Bacteria</taxon>
        <taxon>Bacillati</taxon>
        <taxon>Bacillota</taxon>
        <taxon>Clostridia</taxon>
        <taxon>Eubacteriales</taxon>
        <taxon>Clostridiaceae</taxon>
        <taxon>Clostridium</taxon>
    </lineage>
</organism>
<dbReference type="eggNOG" id="ENOG50325DE">
    <property type="taxonomic scope" value="Bacteria"/>
</dbReference>
<proteinExistence type="predicted"/>
<gene>
    <name evidence="2" type="ORF">Cspa_c34230</name>
</gene>
<name>M1MGY6_9CLOT</name>
<evidence type="ECO:0000256" key="1">
    <source>
        <dbReference type="SAM" id="Phobius"/>
    </source>
</evidence>
<keyword evidence="1" id="KW-0812">Transmembrane</keyword>
<dbReference type="STRING" id="36745.CLSAP_31870"/>
<sequence length="56" mass="6644">MKSKFMLIISIILFVVAIIILWKTDNHVIGSAFLLISLLINLIRQFIYLWNNRRVK</sequence>
<dbReference type="Proteomes" id="UP000011728">
    <property type="component" value="Chromosome"/>
</dbReference>
<accession>M1MGY6</accession>
<reference evidence="2 3" key="1">
    <citation type="submission" date="2013-02" db="EMBL/GenBank/DDBJ databases">
        <title>Genome sequence of Clostridium saccharoperbutylacetonicum N1-4(HMT).</title>
        <authorList>
            <person name="Poehlein A."/>
            <person name="Daniel R."/>
        </authorList>
    </citation>
    <scope>NUCLEOTIDE SEQUENCE [LARGE SCALE GENOMIC DNA]</scope>
    <source>
        <strain evidence="3">N1-4(HMT)</strain>
    </source>
</reference>
<evidence type="ECO:0000313" key="2">
    <source>
        <dbReference type="EMBL" id="AGF57184.1"/>
    </source>
</evidence>
<feature type="transmembrane region" description="Helical" evidence="1">
    <location>
        <begin position="5"/>
        <end position="22"/>
    </location>
</feature>
<dbReference type="AlphaFoldDB" id="M1MGY6"/>
<keyword evidence="1" id="KW-1133">Transmembrane helix</keyword>
<evidence type="ECO:0000313" key="3">
    <source>
        <dbReference type="Proteomes" id="UP000011728"/>
    </source>
</evidence>
<keyword evidence="1" id="KW-0472">Membrane</keyword>